<dbReference type="RefSeq" id="WP_230273518.1">
    <property type="nucleotide sequence ID" value="NZ_JAJKFW010000022.1"/>
</dbReference>
<accession>A0ABS8NGG6</accession>
<evidence type="ECO:0000313" key="2">
    <source>
        <dbReference type="Proteomes" id="UP001430306"/>
    </source>
</evidence>
<gene>
    <name evidence="1" type="ORF">LOC71_10185</name>
</gene>
<dbReference type="EMBL" id="JAJKFW010000022">
    <property type="protein sequence ID" value="MCC9642644.1"/>
    <property type="molecule type" value="Genomic_DNA"/>
</dbReference>
<dbReference type="Proteomes" id="UP001430306">
    <property type="component" value="Unassembled WGS sequence"/>
</dbReference>
<reference evidence="1" key="1">
    <citation type="submission" date="2021-11" db="EMBL/GenBank/DDBJ databases">
        <title>Genome sequence.</title>
        <authorList>
            <person name="Sun Q."/>
        </authorList>
    </citation>
    <scope>NUCLEOTIDE SEQUENCE</scope>
    <source>
        <strain evidence="1">JC740</strain>
    </source>
</reference>
<comment type="caution">
    <text evidence="1">The sequence shown here is derived from an EMBL/GenBank/DDBJ whole genome shotgun (WGS) entry which is preliminary data.</text>
</comment>
<name>A0ABS8NGG6_9BACT</name>
<evidence type="ECO:0000313" key="1">
    <source>
        <dbReference type="EMBL" id="MCC9642644.1"/>
    </source>
</evidence>
<sequence length="58" mass="5698">MSREHFRMIGAIVGLALGLGAMFLAGMSGVVPGAAFGAGGCVLGGIAGEQLHDRKGPS</sequence>
<keyword evidence="2" id="KW-1185">Reference proteome</keyword>
<protein>
    <submittedName>
        <fullName evidence="1">Uncharacterized protein</fullName>
    </submittedName>
</protein>
<proteinExistence type="predicted"/>
<organism evidence="1 2">
    <name type="scientific">Rhodopirellula halodulae</name>
    <dbReference type="NCBI Taxonomy" id="2894198"/>
    <lineage>
        <taxon>Bacteria</taxon>
        <taxon>Pseudomonadati</taxon>
        <taxon>Planctomycetota</taxon>
        <taxon>Planctomycetia</taxon>
        <taxon>Pirellulales</taxon>
        <taxon>Pirellulaceae</taxon>
        <taxon>Rhodopirellula</taxon>
    </lineage>
</organism>